<evidence type="ECO:0000256" key="1">
    <source>
        <dbReference type="SAM" id="MobiDB-lite"/>
    </source>
</evidence>
<dbReference type="EMBL" id="HBEG01032903">
    <property type="protein sequence ID" value="CAD8370901.1"/>
    <property type="molecule type" value="Transcribed_RNA"/>
</dbReference>
<organism evidence="3">
    <name type="scientific">Pyrodinium bahamense</name>
    <dbReference type="NCBI Taxonomy" id="73915"/>
    <lineage>
        <taxon>Eukaryota</taxon>
        <taxon>Sar</taxon>
        <taxon>Alveolata</taxon>
        <taxon>Dinophyceae</taxon>
        <taxon>Gonyaulacales</taxon>
        <taxon>Pyrocystaceae</taxon>
        <taxon>Pyrodinium</taxon>
    </lineage>
</organism>
<proteinExistence type="predicted"/>
<feature type="region of interest" description="Disordered" evidence="1">
    <location>
        <begin position="317"/>
        <end position="362"/>
    </location>
</feature>
<dbReference type="CDD" id="cd12277">
    <property type="entry name" value="RRM3_MEI2_EAR1_like"/>
    <property type="match status" value="1"/>
</dbReference>
<gene>
    <name evidence="3" type="ORF">PBAH0796_LOCUS20089</name>
</gene>
<dbReference type="InterPro" id="IPR007201">
    <property type="entry name" value="Mei2-like_Rrm_C"/>
</dbReference>
<dbReference type="GO" id="GO:0003676">
    <property type="term" value="F:nucleic acid binding"/>
    <property type="evidence" value="ECO:0007669"/>
    <property type="project" value="InterPro"/>
</dbReference>
<protein>
    <recommendedName>
        <fullName evidence="2">Mei2-like C-terminal RNA recognition motif domain-containing protein</fullName>
    </recommendedName>
</protein>
<feature type="domain" description="Mei2-like C-terminal RNA recognition motif" evidence="2">
    <location>
        <begin position="361"/>
        <end position="457"/>
    </location>
</feature>
<accession>A0A7S0FNB9</accession>
<reference evidence="3" key="1">
    <citation type="submission" date="2021-01" db="EMBL/GenBank/DDBJ databases">
        <authorList>
            <person name="Corre E."/>
            <person name="Pelletier E."/>
            <person name="Niang G."/>
            <person name="Scheremetjew M."/>
            <person name="Finn R."/>
            <person name="Kale V."/>
            <person name="Holt S."/>
            <person name="Cochrane G."/>
            <person name="Meng A."/>
            <person name="Brown T."/>
            <person name="Cohen L."/>
        </authorList>
    </citation>
    <scope>NUCLEOTIDE SEQUENCE</scope>
    <source>
        <strain evidence="3">Pbaha01</strain>
    </source>
</reference>
<feature type="compositionally biased region" description="Polar residues" evidence="1">
    <location>
        <begin position="347"/>
        <end position="362"/>
    </location>
</feature>
<feature type="compositionally biased region" description="Acidic residues" evidence="1">
    <location>
        <begin position="504"/>
        <end position="523"/>
    </location>
</feature>
<dbReference type="Pfam" id="PF04059">
    <property type="entry name" value="RRM_2"/>
    <property type="match status" value="1"/>
</dbReference>
<evidence type="ECO:0000259" key="2">
    <source>
        <dbReference type="Pfam" id="PF04059"/>
    </source>
</evidence>
<dbReference type="InterPro" id="IPR012677">
    <property type="entry name" value="Nucleotide-bd_a/b_plait_sf"/>
</dbReference>
<feature type="compositionally biased region" description="Low complexity" evidence="1">
    <location>
        <begin position="107"/>
        <end position="118"/>
    </location>
</feature>
<feature type="compositionally biased region" description="Low complexity" evidence="1">
    <location>
        <begin position="334"/>
        <end position="345"/>
    </location>
</feature>
<feature type="region of interest" description="Disordered" evidence="1">
    <location>
        <begin position="54"/>
        <end position="125"/>
    </location>
</feature>
<feature type="compositionally biased region" description="Acidic residues" evidence="1">
    <location>
        <begin position="90"/>
        <end position="104"/>
    </location>
</feature>
<evidence type="ECO:0000313" key="3">
    <source>
        <dbReference type="EMBL" id="CAD8370901.1"/>
    </source>
</evidence>
<sequence length="523" mass="57053">MDLDPVRLVVKHTFLEFECSNGQNSRVPRSHRRGSDSKIAYGLPLVSAEDGMPSAQFALTGPSGTSGPGAVDDASVLQASPRDVVITGEPDPERDEEEEDDDDDGAGRLSSRRSSADGFDTRHGSMNTFVGGKDYQPFGHTFSNASYGAADFSEPPPELLLRRRNNLQSLLTDAADDYLPAQAPAPTPITLPSMHYGGLPPPHVANTGFGMGLPHMTAPPGLVDDRSRFYGRQMQAPPHGPLPHLAQQMPLVPQYHPQHVVAGRPPYCGTRGGSSWPPGYFGPVGWPHPASGAMQMQRVEAGCRSAGAGFGAGRGNNYNEHAHYRQPPSPQVGASAATRTSQAASGDSASQTQQDGQAQPRTTVMLRNLPEGFARNMLIKMLDDAGFAGLYDFVYMPMNFRTKSSFGYAFVNMVSPSVAQYCHDHFQGFRNWGVPTDKVCEVSWSDMHQGLTAHIHRYRNSPVMHESVPDEYKPVMYSSGVRVQFPPPTKKLRVPRIRRSPESFADDFDEDAMANEPWTVEES</sequence>
<dbReference type="AlphaFoldDB" id="A0A7S0FNB9"/>
<dbReference type="Gene3D" id="3.30.70.330">
    <property type="match status" value="1"/>
</dbReference>
<feature type="region of interest" description="Disordered" evidence="1">
    <location>
        <begin position="502"/>
        <end position="523"/>
    </location>
</feature>
<name>A0A7S0FNB9_9DINO</name>
<dbReference type="SUPFAM" id="SSF54928">
    <property type="entry name" value="RNA-binding domain, RBD"/>
    <property type="match status" value="1"/>
</dbReference>
<dbReference type="InterPro" id="IPR035979">
    <property type="entry name" value="RBD_domain_sf"/>
</dbReference>